<accession>A0ABT1GD72</accession>
<sequence>MVPLLGFLLLLFLGLCWYRIAGKAGFQPWLGLLMLVPVVNLGFLAWFAFTDWPIHRHPGED</sequence>
<gene>
    <name evidence="2" type="ORF">J2T60_002213</name>
</gene>
<keyword evidence="3" id="KW-1185">Reference proteome</keyword>
<name>A0ABT1GD72_9GAMM</name>
<evidence type="ECO:0008006" key="4">
    <source>
        <dbReference type="Google" id="ProtNLM"/>
    </source>
</evidence>
<feature type="transmembrane region" description="Helical" evidence="1">
    <location>
        <begin position="31"/>
        <end position="49"/>
    </location>
</feature>
<comment type="caution">
    <text evidence="2">The sequence shown here is derived from an EMBL/GenBank/DDBJ whole genome shotgun (WGS) entry which is preliminary data.</text>
</comment>
<evidence type="ECO:0000313" key="3">
    <source>
        <dbReference type="Proteomes" id="UP001523550"/>
    </source>
</evidence>
<dbReference type="RefSeq" id="WP_253449917.1">
    <property type="nucleotide sequence ID" value="NZ_JALJYF010000002.1"/>
</dbReference>
<organism evidence="2 3">
    <name type="scientific">Natronospira proteinivora</name>
    <dbReference type="NCBI Taxonomy" id="1807133"/>
    <lineage>
        <taxon>Bacteria</taxon>
        <taxon>Pseudomonadati</taxon>
        <taxon>Pseudomonadota</taxon>
        <taxon>Gammaproteobacteria</taxon>
        <taxon>Natronospirales</taxon>
        <taxon>Natronospiraceae</taxon>
        <taxon>Natronospira</taxon>
    </lineage>
</organism>
<keyword evidence="1" id="KW-0472">Membrane</keyword>
<keyword evidence="1" id="KW-1133">Transmembrane helix</keyword>
<reference evidence="2 3" key="1">
    <citation type="submission" date="2022-03" db="EMBL/GenBank/DDBJ databases">
        <title>Genomic Encyclopedia of Type Strains, Phase III (KMG-III): the genomes of soil and plant-associated and newly described type strains.</title>
        <authorList>
            <person name="Whitman W."/>
        </authorList>
    </citation>
    <scope>NUCLEOTIDE SEQUENCE [LARGE SCALE GENOMIC DNA]</scope>
    <source>
        <strain evidence="2 3">BSker1</strain>
    </source>
</reference>
<protein>
    <recommendedName>
        <fullName evidence="4">Phospholipase D-like protein</fullName>
    </recommendedName>
</protein>
<evidence type="ECO:0000313" key="2">
    <source>
        <dbReference type="EMBL" id="MCP1728213.1"/>
    </source>
</evidence>
<keyword evidence="1" id="KW-0812">Transmembrane</keyword>
<proteinExistence type="predicted"/>
<dbReference type="EMBL" id="JALJYF010000002">
    <property type="protein sequence ID" value="MCP1728213.1"/>
    <property type="molecule type" value="Genomic_DNA"/>
</dbReference>
<evidence type="ECO:0000256" key="1">
    <source>
        <dbReference type="SAM" id="Phobius"/>
    </source>
</evidence>
<dbReference type="Proteomes" id="UP001523550">
    <property type="component" value="Unassembled WGS sequence"/>
</dbReference>